<dbReference type="Pfam" id="PF01370">
    <property type="entry name" value="Epimerase"/>
    <property type="match status" value="1"/>
</dbReference>
<evidence type="ECO:0000259" key="4">
    <source>
        <dbReference type="Pfam" id="PF01370"/>
    </source>
</evidence>
<keyword evidence="3" id="KW-0520">NAD</keyword>
<comment type="similarity">
    <text evidence="1">Belongs to the NAD(P)-dependent epimerase/dehydratase family.</text>
</comment>
<dbReference type="InterPro" id="IPR001509">
    <property type="entry name" value="Epimerase_deHydtase"/>
</dbReference>
<gene>
    <name evidence="5" type="ordered locus">FRAAL2584</name>
</gene>
<evidence type="ECO:0000313" key="6">
    <source>
        <dbReference type="Proteomes" id="UP000000657"/>
    </source>
</evidence>
<accession>Q0RML9</accession>
<dbReference type="Gene3D" id="3.40.50.720">
    <property type="entry name" value="NAD(P)-binding Rossmann-like Domain"/>
    <property type="match status" value="1"/>
</dbReference>
<organism evidence="5 6">
    <name type="scientific">Frankia alni (strain DSM 45986 / CECT 9034 / ACN14a)</name>
    <dbReference type="NCBI Taxonomy" id="326424"/>
    <lineage>
        <taxon>Bacteria</taxon>
        <taxon>Bacillati</taxon>
        <taxon>Actinomycetota</taxon>
        <taxon>Actinomycetes</taxon>
        <taxon>Frankiales</taxon>
        <taxon>Frankiaceae</taxon>
        <taxon>Frankia</taxon>
    </lineage>
</organism>
<evidence type="ECO:0000313" key="5">
    <source>
        <dbReference type="EMBL" id="CAJ61231.1"/>
    </source>
</evidence>
<dbReference type="SUPFAM" id="SSF51735">
    <property type="entry name" value="NAD(P)-binding Rossmann-fold domains"/>
    <property type="match status" value="1"/>
</dbReference>
<reference evidence="5 6" key="1">
    <citation type="journal article" date="2007" name="Genome Res.">
        <title>Genome characteristics of facultatively symbiotic Frankia sp. strains reflect host range and host plant biogeography.</title>
        <authorList>
            <person name="Normand P."/>
            <person name="Lapierre P."/>
            <person name="Tisa L.S."/>
            <person name="Gogarten J.P."/>
            <person name="Alloisio N."/>
            <person name="Bagnarol E."/>
            <person name="Bassi C.A."/>
            <person name="Berry A.M."/>
            <person name="Bickhart D.M."/>
            <person name="Choisne N."/>
            <person name="Couloux A."/>
            <person name="Cournoyer B."/>
            <person name="Cruveiller S."/>
            <person name="Daubin V."/>
            <person name="Demange N."/>
            <person name="Francino M.P."/>
            <person name="Goltsman E."/>
            <person name="Huang Y."/>
            <person name="Kopp O.R."/>
            <person name="Labarre L."/>
            <person name="Lapidus A."/>
            <person name="Lavire C."/>
            <person name="Marechal J."/>
            <person name="Martinez M."/>
            <person name="Mastronunzio J.E."/>
            <person name="Mullin B.C."/>
            <person name="Niemann J."/>
            <person name="Pujic P."/>
            <person name="Rawnsley T."/>
            <person name="Rouy Z."/>
            <person name="Schenowitz C."/>
            <person name="Sellstedt A."/>
            <person name="Tavares F."/>
            <person name="Tomkins J.P."/>
            <person name="Vallenet D."/>
            <person name="Valverde C."/>
            <person name="Wall L.G."/>
            <person name="Wang Y."/>
            <person name="Medigue C."/>
            <person name="Benson D.R."/>
        </authorList>
    </citation>
    <scope>NUCLEOTIDE SEQUENCE [LARGE SCALE GENOMIC DNA]</scope>
    <source>
        <strain evidence="6">DSM 45986 / CECT 9034 / ACN14a</strain>
    </source>
</reference>
<name>Q0RML9_FRAAA</name>
<dbReference type="Proteomes" id="UP000000657">
    <property type="component" value="Chromosome"/>
</dbReference>
<dbReference type="KEGG" id="fal:FRAAL2584"/>
<dbReference type="eggNOG" id="COG0451">
    <property type="taxonomic scope" value="Bacteria"/>
</dbReference>
<keyword evidence="2" id="KW-0560">Oxidoreductase</keyword>
<dbReference type="STRING" id="326424.FRAAL2584"/>
<dbReference type="AlphaFoldDB" id="Q0RML9"/>
<dbReference type="HOGENOM" id="CLU_079334_0_0_11"/>
<evidence type="ECO:0000256" key="2">
    <source>
        <dbReference type="ARBA" id="ARBA00023002"/>
    </source>
</evidence>
<protein>
    <submittedName>
        <fullName evidence="5">UDP glucose epimerase (Partial)</fullName>
    </submittedName>
</protein>
<dbReference type="PANTHER" id="PTHR43103">
    <property type="entry name" value="NUCLEOSIDE-DIPHOSPHATE-SUGAR EPIMERASE"/>
    <property type="match status" value="1"/>
</dbReference>
<proteinExistence type="inferred from homology"/>
<sequence>MGAIAEETAWEKILDTNINGTYTVFEAARRQGVPRVIFASSNHAVGFYPRSKAPAPDYLFPMPDTYYGVSKAAGEALGSLYSSRYGMDVICLRIQCCFEKPHNSRMLATWLSPDDAGSLFEAAISVNEPGYRVVWGVSANTRAWFTLDEARSIGFEPADDAEDYLDVVGEPDLESVEERLLGGEFCGAEYDLGHQVQARHPKVEPKST</sequence>
<dbReference type="GO" id="GO:0016491">
    <property type="term" value="F:oxidoreductase activity"/>
    <property type="evidence" value="ECO:0007669"/>
    <property type="project" value="UniProtKB-KW"/>
</dbReference>
<evidence type="ECO:0000256" key="3">
    <source>
        <dbReference type="ARBA" id="ARBA00023027"/>
    </source>
</evidence>
<dbReference type="EMBL" id="CT573213">
    <property type="protein sequence ID" value="CAJ61231.1"/>
    <property type="molecule type" value="Genomic_DNA"/>
</dbReference>
<dbReference type="PANTHER" id="PTHR43103:SF5">
    <property type="entry name" value="4-EPIMERASE, PUTATIVE (AFU_ORTHOLOGUE AFUA_7G00360)-RELATED"/>
    <property type="match status" value="1"/>
</dbReference>
<dbReference type="InterPro" id="IPR036291">
    <property type="entry name" value="NAD(P)-bd_dom_sf"/>
</dbReference>
<evidence type="ECO:0000256" key="1">
    <source>
        <dbReference type="ARBA" id="ARBA00007637"/>
    </source>
</evidence>
<feature type="domain" description="NAD-dependent epimerase/dehydratase" evidence="4">
    <location>
        <begin position="11"/>
        <end position="94"/>
    </location>
</feature>
<keyword evidence="6" id="KW-1185">Reference proteome</keyword>